<reference evidence="1" key="1">
    <citation type="submission" date="2021-02" db="EMBL/GenBank/DDBJ databases">
        <authorList>
            <person name="Dougan E. K."/>
            <person name="Rhodes N."/>
            <person name="Thang M."/>
            <person name="Chan C."/>
        </authorList>
    </citation>
    <scope>NUCLEOTIDE SEQUENCE</scope>
</reference>
<protein>
    <submittedName>
        <fullName evidence="1">Arsg protein</fullName>
    </submittedName>
</protein>
<accession>A0A812L741</accession>
<dbReference type="EMBL" id="CAJNIZ010005225">
    <property type="protein sequence ID" value="CAE7240000.1"/>
    <property type="molecule type" value="Genomic_DNA"/>
</dbReference>
<sequence>DPVVDRSTLDPTCLQRCDIWWIREGGHVMCFGASPQLARRLRKWVEHRPQPA</sequence>
<evidence type="ECO:0000313" key="2">
    <source>
        <dbReference type="Proteomes" id="UP000649617"/>
    </source>
</evidence>
<dbReference type="Proteomes" id="UP000649617">
    <property type="component" value="Unassembled WGS sequence"/>
</dbReference>
<gene>
    <name evidence="1" type="primary">Arsg</name>
    <name evidence="1" type="ORF">SPIL2461_LOCUS4077</name>
</gene>
<proteinExistence type="predicted"/>
<name>A0A812L741_SYMPI</name>
<keyword evidence="2" id="KW-1185">Reference proteome</keyword>
<evidence type="ECO:0000313" key="1">
    <source>
        <dbReference type="EMBL" id="CAE7240000.1"/>
    </source>
</evidence>
<organism evidence="1 2">
    <name type="scientific">Symbiodinium pilosum</name>
    <name type="common">Dinoflagellate</name>
    <dbReference type="NCBI Taxonomy" id="2952"/>
    <lineage>
        <taxon>Eukaryota</taxon>
        <taxon>Sar</taxon>
        <taxon>Alveolata</taxon>
        <taxon>Dinophyceae</taxon>
        <taxon>Suessiales</taxon>
        <taxon>Symbiodiniaceae</taxon>
        <taxon>Symbiodinium</taxon>
    </lineage>
</organism>
<feature type="non-terminal residue" evidence="1">
    <location>
        <position position="52"/>
    </location>
</feature>
<dbReference type="AlphaFoldDB" id="A0A812L741"/>
<comment type="caution">
    <text evidence="1">The sequence shown here is derived from an EMBL/GenBank/DDBJ whole genome shotgun (WGS) entry which is preliminary data.</text>
</comment>
<dbReference type="OrthoDB" id="406931at2759"/>